<proteinExistence type="predicted"/>
<reference evidence="2" key="1">
    <citation type="journal article" date="2019" name="Int. J. Syst. Evol. Microbiol.">
        <title>The Global Catalogue of Microorganisms (GCM) 10K type strain sequencing project: providing services to taxonomists for standard genome sequencing and annotation.</title>
        <authorList>
            <consortium name="The Broad Institute Genomics Platform"/>
            <consortium name="The Broad Institute Genome Sequencing Center for Infectious Disease"/>
            <person name="Wu L."/>
            <person name="Ma J."/>
        </authorList>
    </citation>
    <scope>NUCLEOTIDE SEQUENCE [LARGE SCALE GENOMIC DNA]</scope>
    <source>
        <strain evidence="2">JCM 31486</strain>
    </source>
</reference>
<name>A0ABW3MF82_9PSEU</name>
<dbReference type="EMBL" id="JBHTIS010001719">
    <property type="protein sequence ID" value="MFD1048652.1"/>
    <property type="molecule type" value="Genomic_DNA"/>
</dbReference>
<evidence type="ECO:0000313" key="2">
    <source>
        <dbReference type="Proteomes" id="UP001597045"/>
    </source>
</evidence>
<keyword evidence="2" id="KW-1185">Reference proteome</keyword>
<accession>A0ABW3MF82</accession>
<evidence type="ECO:0000313" key="1">
    <source>
        <dbReference type="EMBL" id="MFD1048652.1"/>
    </source>
</evidence>
<dbReference type="Proteomes" id="UP001597045">
    <property type="component" value="Unassembled WGS sequence"/>
</dbReference>
<gene>
    <name evidence="1" type="ORF">ACFQ1S_25540</name>
</gene>
<evidence type="ECO:0008006" key="3">
    <source>
        <dbReference type="Google" id="ProtNLM"/>
    </source>
</evidence>
<organism evidence="1 2">
    <name type="scientific">Kibdelosporangium lantanae</name>
    <dbReference type="NCBI Taxonomy" id="1497396"/>
    <lineage>
        <taxon>Bacteria</taxon>
        <taxon>Bacillati</taxon>
        <taxon>Actinomycetota</taxon>
        <taxon>Actinomycetes</taxon>
        <taxon>Pseudonocardiales</taxon>
        <taxon>Pseudonocardiaceae</taxon>
        <taxon>Kibdelosporangium</taxon>
    </lineage>
</organism>
<protein>
    <recommendedName>
        <fullName evidence="3">PknH-like extracellular domain-containing protein</fullName>
    </recommendedName>
</protein>
<comment type="caution">
    <text evidence="1">The sequence shown here is derived from an EMBL/GenBank/DDBJ whole genome shotgun (WGS) entry which is preliminary data.</text>
</comment>
<sequence length="202" mass="21494">MTRQLLLAGLLGLVVGALVVGVIWYGSGSSNPVTGTQSITLPGSIGEFVPFGDVELNKAGRGKDNIARVESWDEQSSQRLSKATGAAATVRAYADKDLRNQLSVMAYRAKANPNPPYVPYQDANSLGLVRPTDEVEQFSSVSCVLRNDPTSVGQSPSLNSTHTTSCVRTGTALTVEIRPTGDISNEPQRVAQLVDEVYQTLG</sequence>